<dbReference type="Gene3D" id="2.160.20.10">
    <property type="entry name" value="Single-stranded right-handed beta-helix, Pectin lyase-like"/>
    <property type="match status" value="1"/>
</dbReference>
<evidence type="ECO:0000313" key="6">
    <source>
        <dbReference type="EMBL" id="TWT55661.1"/>
    </source>
</evidence>
<sequence length="2690" mass="261844">MLGLKRLTLAANRAGRAPFRPRRDSRAPQRRSMARRVLAEQLEDRRLLAAYVVDTSIDAVDATDGVVSLREAIQAANTNAVVGDAAAGESAVPDAITFADGLSTITLNSQLAITEWLAISLGDAADVTISGNDLSRIFYVDTEGGPERGDVSISGLTLTGGSAESGGAIYVPAGQNLTLDSVTLMQNVATGSDVGQGGGAIYNAGQLSIRGGVISENAATGTSGSGGGVLNDGGRLTVENGTVISDNRANRAGGGIETVGVLGTALRGDVILDGVTLQDNTVNTEGATGNPGNGGGLHITGSGVVTISGGEVTGNSAVEGGGLWNSGVGTLSVTGATISGNTASGDAADNGGGGVFNDGGITTISGGTISDNVADGTSGSGGGVLNNGGTLTIDNGTILSGNRANRAGGGIETAGGDVTLDDVILRDNTVNTEGATGNPGNGGGLHIGGEGVVAINGGEVTGNSAVEGGGLWNSGVGTLSVTGTTISGNTASGDAADNGGGGVFNNGGVTIISGGTISDNVADGTSGSGGGVLNNGGTLTIDNGTILSGNRANRAGGGIETAGGDVTLDDVILRDNTVNTEGATGNPGNGGGLHIGGDGVVMISGGEVTGNSAVEGGGLWNSGAGVLNVDGTLIADNTAVRGGGVYQQETATTESFTVDLDTLNGAYGSTASGTATITLDTSDVTGPESGTATIRVQINATGLPDLTDVEGGIHVAHIHGQFAGNADRPAADQGDGPFFDGEGGAANGFPPSDSTTPTTADDGANNIDESGELGQSADFLDFFEGRPDYGPVVLNLSANQLDSAPDGTPPLTFFFEQLAAGNIDAGAEFPVGTTFNRDTTYTFDLSDADARRQYNNLTPLDTREIVLHGLVVPTEVSDAIDAATGATPGSPTAGVDQGDGTSFRRTAPIAAGKIGEASGMTTITDATITGNTATGDLATEGGGGIYNEGGTLNVSGSTIASNAASGTLGSGGGIFSLDGEVSLNATTIGGELEGSGNTANRAGGGIEVVDGQVSLEGFGSLSNNFAGINGGGVHITGAATVDSSQTTYTDNTAASEGGGLWNSATGTINIDGGIISDNVASGDEADNGGGGIFNDGGLVTTFGGVISDNVADGTSGSGGGVLNDGGTLEFGNGTILSGNRANRAGGGIETAGGDVTLDDVILRDNTVNTEGATGNPGNGGGLHIGGEGVVAINGGEVTGNSAVEGGGLWNSGVGTLSVTGATISGNTASGDAADNGGGGVFNNGGVTIISGGTISDNVADGTSGSGGGVLNNGGTLTIDNGTILSGNRANRAGGGIETAGGDVTLDDVILRDNTVNTEGATGNPGNGGGLHIGGEGVVMISGGEVTGNSAVEGGGLWNSGAGVLNVDGTLIADNTAVRGGGVYQQETATTESFTVDLDTLNGAYGSTATGTATITLDTSDVTGPESGTATIRVQINATGLPDLTDVEGGIHVAHIHGQFAGNADRPAADQGDGPFFDGEGGTANGFPPSDSTTPTTADDGANNIDESGELGQSADFLDFFEGRPDYGPVVLNLSANQLDSAPDGTPPLTFFFEQLAAGNIDAGAEFPVGTTFNRDTTYTFDLSDADARRQYNNLTPLDTREIVLHGLVVPTEVSDAIDAATGATPGSPTAGVDQGDGTSFRRTAPIAAGKIGEASGMTTITDATITGNTATGDLATEGGGGIYNEGGTLNVSGSTIASNAASGTLGSGGGIFSLDGEVSLNATTIGGELEGSGNTANRAGGGIEVVDGQVSLEGFGSLSNNFAGINGGGVHITGAATVDSSQTTYTDNTAASEGGGLWNSATGTINIDGGIISDNVASGDEADNGGGGIFNDGGLVTTFGGVISDNVADGTSGSGGGVLNDGGTLEFGNGTILSGNRANRAGGGIETAGGDVTLDDVILRDNTVNTEGATGNPGNGGGLHIGGEGVVAINGGEVTGNSAVEGGGLWNSGVGTLSVTGATISGNTASGDAADNGGGGVFNNGGVTIISGGTISDNVADGTSGSGGGVLNNGGTLTIDNGTILSGNRANRAGGGIETAGGDVTLDDVILRDNTVNTEGATGNPGNGGGLHIGGEGVVTITNSTVTGNSAVEGGGLWNSGAGTLTVDSSTVADNAADDGGGVYSSGTDGDITVTNSTIAGNTAINEGGGIASEGGNVVLTSVTIAENSAATGGGIQSDGGIVSAINALIASNTASTGPDIAGELTSNGNNLVSDTTDTNLISASTSDLLDVDARLESLADNGGPTQTIALQAGSPALGAGVAAGLTVDQRGVARPQGNGIDIGAYESALNAPGVSMLSISPANADRAEGDTGSTPLTFTVTRSGETSTAASVDYTVSGSGSNPANAGDFVSGLPVGTIDFVAGQTSQVLTIEVSGDRTAEQDEGFTVTLSNASAGAAIAEDVASGVIRDDDRVDGDTRIVVPTQVVRPHVIPGDGVPTAIIFQAVTDATVTVFPVGIASVTETVWIVDGDTLQISEYIDGAATAEVTAGGLYSIIFEPQSEDRIFSVRSSAGIDSLSNEPATNIVQPTDTSANGETTALDALRIINALNQRDGASGEPLLAGGASNAFLDVNRDSSITALDALVVINYLNRQDAGLAGNPSGESLAAAPQQEFSAAAVGAAQQADDSAIDQAFAGETTPAGWSPTSESAEQTIAASVPAMTATDVDAALEADDDDADDRLALLGDTNPLAGVV</sequence>
<proteinExistence type="predicted"/>
<dbReference type="EMBL" id="SJPK01000023">
    <property type="protein sequence ID" value="TWT55661.1"/>
    <property type="molecule type" value="Genomic_DNA"/>
</dbReference>
<evidence type="ECO:0000256" key="1">
    <source>
        <dbReference type="ARBA" id="ARBA00022729"/>
    </source>
</evidence>
<name>A0A5C5WZZ5_9BACT</name>
<dbReference type="GO" id="GO:0004553">
    <property type="term" value="F:hydrolase activity, hydrolyzing O-glycosyl compounds"/>
    <property type="evidence" value="ECO:0007669"/>
    <property type="project" value="InterPro"/>
</dbReference>
<gene>
    <name evidence="6" type="ORF">CA85_48550</name>
</gene>
<dbReference type="Gene3D" id="2.60.40.2030">
    <property type="match status" value="1"/>
</dbReference>
<dbReference type="SMART" id="SM00237">
    <property type="entry name" value="Calx_beta"/>
    <property type="match status" value="1"/>
</dbReference>
<keyword evidence="3" id="KW-0106">Calcium</keyword>
<keyword evidence="1" id="KW-0732">Signal</keyword>
<keyword evidence="7" id="KW-1185">Reference proteome</keyword>
<dbReference type="Pfam" id="PF00404">
    <property type="entry name" value="Dockerin_1"/>
    <property type="match status" value="1"/>
</dbReference>
<dbReference type="NCBIfam" id="NF041518">
    <property type="entry name" value="choice_anch_Q"/>
    <property type="match status" value="1"/>
</dbReference>
<dbReference type="GO" id="GO:0016020">
    <property type="term" value="C:membrane"/>
    <property type="evidence" value="ECO:0007669"/>
    <property type="project" value="InterPro"/>
</dbReference>
<dbReference type="SUPFAM" id="SSF141072">
    <property type="entry name" value="CalX-like"/>
    <property type="match status" value="1"/>
</dbReference>
<dbReference type="Proteomes" id="UP000318053">
    <property type="component" value="Unassembled WGS sequence"/>
</dbReference>
<reference evidence="6 7" key="1">
    <citation type="submission" date="2019-02" db="EMBL/GenBank/DDBJ databases">
        <title>Deep-cultivation of Planctomycetes and their phenomic and genomic characterization uncovers novel biology.</title>
        <authorList>
            <person name="Wiegand S."/>
            <person name="Jogler M."/>
            <person name="Boedeker C."/>
            <person name="Pinto D."/>
            <person name="Vollmers J."/>
            <person name="Rivas-Marin E."/>
            <person name="Kohn T."/>
            <person name="Peeters S.H."/>
            <person name="Heuer A."/>
            <person name="Rast P."/>
            <person name="Oberbeckmann S."/>
            <person name="Bunk B."/>
            <person name="Jeske O."/>
            <person name="Meyerdierks A."/>
            <person name="Storesund J.E."/>
            <person name="Kallscheuer N."/>
            <person name="Luecker S."/>
            <person name="Lage O.M."/>
            <person name="Pohl T."/>
            <person name="Merkel B.J."/>
            <person name="Hornburger P."/>
            <person name="Mueller R.-W."/>
            <person name="Bruemmer F."/>
            <person name="Labrenz M."/>
            <person name="Spormann A.M."/>
            <person name="Op Den Camp H."/>
            <person name="Overmann J."/>
            <person name="Amann R."/>
            <person name="Jetten M.S.M."/>
            <person name="Mascher T."/>
            <person name="Medema M.H."/>
            <person name="Devos D.P."/>
            <person name="Kaster A.-K."/>
            <person name="Ovreas L."/>
            <person name="Rohde M."/>
            <person name="Galperin M.Y."/>
            <person name="Jogler C."/>
        </authorList>
    </citation>
    <scope>NUCLEOTIDE SEQUENCE [LARGE SCALE GENOMIC DNA]</scope>
    <source>
        <strain evidence="6 7">CA85</strain>
    </source>
</reference>
<feature type="compositionally biased region" description="Low complexity" evidence="4">
    <location>
        <begin position="750"/>
        <end position="762"/>
    </location>
</feature>
<dbReference type="InterPro" id="IPR003644">
    <property type="entry name" value="Calx_beta"/>
</dbReference>
<dbReference type="SUPFAM" id="SSF51126">
    <property type="entry name" value="Pectin lyase-like"/>
    <property type="match status" value="8"/>
</dbReference>
<dbReference type="SMART" id="SM00710">
    <property type="entry name" value="PbH1"/>
    <property type="match status" value="30"/>
</dbReference>
<feature type="region of interest" description="Disordered" evidence="4">
    <location>
        <begin position="1464"/>
        <end position="1508"/>
    </location>
</feature>
<dbReference type="InterPro" id="IPR002105">
    <property type="entry name" value="Dockerin_1_rpt"/>
</dbReference>
<evidence type="ECO:0000313" key="7">
    <source>
        <dbReference type="Proteomes" id="UP000318053"/>
    </source>
</evidence>
<evidence type="ECO:0000256" key="3">
    <source>
        <dbReference type="ARBA" id="ARBA00022837"/>
    </source>
</evidence>
<feature type="domain" description="Calx-beta" evidence="5">
    <location>
        <begin position="2281"/>
        <end position="2387"/>
    </location>
</feature>
<keyword evidence="2" id="KW-0677">Repeat</keyword>
<evidence type="ECO:0000256" key="2">
    <source>
        <dbReference type="ARBA" id="ARBA00022737"/>
    </source>
</evidence>
<dbReference type="PANTHER" id="PTHR34720">
    <property type="entry name" value="MICROCYSTIN DEPENDENT PROTEIN"/>
    <property type="match status" value="1"/>
</dbReference>
<evidence type="ECO:0000259" key="5">
    <source>
        <dbReference type="SMART" id="SM00237"/>
    </source>
</evidence>
<dbReference type="PANTHER" id="PTHR34720:SF9">
    <property type="entry name" value="BLR4714 PROTEIN"/>
    <property type="match status" value="1"/>
</dbReference>
<dbReference type="OrthoDB" id="282736at2"/>
<feature type="region of interest" description="Disordered" evidence="4">
    <location>
        <begin position="727"/>
        <end position="771"/>
    </location>
</feature>
<dbReference type="InterPro" id="IPR006626">
    <property type="entry name" value="PbH1"/>
</dbReference>
<protein>
    <submittedName>
        <fullName evidence="6">Dockerin type I repeat protein</fullName>
    </submittedName>
</protein>
<dbReference type="InterPro" id="IPR059226">
    <property type="entry name" value="Choice_anch_Q_dom"/>
</dbReference>
<feature type="compositionally biased region" description="Low complexity" evidence="4">
    <location>
        <begin position="1487"/>
        <end position="1499"/>
    </location>
</feature>
<dbReference type="GO" id="GO:0007154">
    <property type="term" value="P:cell communication"/>
    <property type="evidence" value="ECO:0007669"/>
    <property type="project" value="InterPro"/>
</dbReference>
<accession>A0A5C5WZZ5</accession>
<dbReference type="InterPro" id="IPR012334">
    <property type="entry name" value="Pectin_lyas_fold"/>
</dbReference>
<dbReference type="GO" id="GO:0000272">
    <property type="term" value="P:polysaccharide catabolic process"/>
    <property type="evidence" value="ECO:0007669"/>
    <property type="project" value="InterPro"/>
</dbReference>
<evidence type="ECO:0000256" key="4">
    <source>
        <dbReference type="SAM" id="MobiDB-lite"/>
    </source>
</evidence>
<dbReference type="InterPro" id="IPR011050">
    <property type="entry name" value="Pectin_lyase_fold/virulence"/>
</dbReference>
<dbReference type="InterPro" id="IPR038081">
    <property type="entry name" value="CalX-like_sf"/>
</dbReference>
<comment type="caution">
    <text evidence="6">The sequence shown here is derived from an EMBL/GenBank/DDBJ whole genome shotgun (WGS) entry which is preliminary data.</text>
</comment>
<organism evidence="6 7">
    <name type="scientific">Allorhodopirellula solitaria</name>
    <dbReference type="NCBI Taxonomy" id="2527987"/>
    <lineage>
        <taxon>Bacteria</taxon>
        <taxon>Pseudomonadati</taxon>
        <taxon>Planctomycetota</taxon>
        <taxon>Planctomycetia</taxon>
        <taxon>Pirellulales</taxon>
        <taxon>Pirellulaceae</taxon>
        <taxon>Allorhodopirellula</taxon>
    </lineage>
</organism>